<evidence type="ECO:0000256" key="11">
    <source>
        <dbReference type="ARBA" id="ARBA00047899"/>
    </source>
</evidence>
<dbReference type="Proteomes" id="UP000664844">
    <property type="component" value="Unassembled WGS sequence"/>
</dbReference>
<reference evidence="15 16" key="1">
    <citation type="submission" date="2021-03" db="EMBL/GenBank/DDBJ databases">
        <title>Metabolic Capacity of the Antarctic Cyanobacterium Phormidium pseudopriestleyi that Sustains Oxygenic Photosynthesis in the Presence of Hydrogen Sulfide.</title>
        <authorList>
            <person name="Lumian J.E."/>
            <person name="Jungblut A.D."/>
            <person name="Dillon M.L."/>
            <person name="Hawes I."/>
            <person name="Doran P.T."/>
            <person name="Mackey T.J."/>
            <person name="Dick G.J."/>
            <person name="Grettenberger C.L."/>
            <person name="Sumner D.Y."/>
        </authorList>
    </citation>
    <scope>NUCLEOTIDE SEQUENCE [LARGE SCALE GENOMIC DNA]</scope>
    <source>
        <strain evidence="15 16">FRX01</strain>
    </source>
</reference>
<evidence type="ECO:0000256" key="13">
    <source>
        <dbReference type="SAM" id="Phobius"/>
    </source>
</evidence>
<dbReference type="RefSeq" id="WP_207089116.1">
    <property type="nucleotide sequence ID" value="NZ_JAFLQW010000435.1"/>
</dbReference>
<dbReference type="EMBL" id="JAFLQW010000435">
    <property type="protein sequence ID" value="MBO0350641.1"/>
    <property type="molecule type" value="Genomic_DNA"/>
</dbReference>
<dbReference type="CDD" id="cd14014">
    <property type="entry name" value="STKc_PknB_like"/>
    <property type="match status" value="1"/>
</dbReference>
<evidence type="ECO:0000256" key="8">
    <source>
        <dbReference type="ARBA" id="ARBA00022840"/>
    </source>
</evidence>
<comment type="subcellular location">
    <subcellularLocation>
        <location evidence="1">Membrane</location>
        <topology evidence="1">Multi-pass membrane protein</topology>
    </subcellularLocation>
</comment>
<evidence type="ECO:0000256" key="6">
    <source>
        <dbReference type="ARBA" id="ARBA00022741"/>
    </source>
</evidence>
<evidence type="ECO:0000256" key="5">
    <source>
        <dbReference type="ARBA" id="ARBA00022692"/>
    </source>
</evidence>
<keyword evidence="7 15" id="KW-0418">Kinase</keyword>
<keyword evidence="16" id="KW-1185">Reference proteome</keyword>
<evidence type="ECO:0000256" key="9">
    <source>
        <dbReference type="ARBA" id="ARBA00022989"/>
    </source>
</evidence>
<dbReference type="Pfam" id="PF05154">
    <property type="entry name" value="TM2"/>
    <property type="match status" value="1"/>
</dbReference>
<dbReference type="InterPro" id="IPR000719">
    <property type="entry name" value="Prot_kinase_dom"/>
</dbReference>
<evidence type="ECO:0000256" key="10">
    <source>
        <dbReference type="ARBA" id="ARBA00023136"/>
    </source>
</evidence>
<dbReference type="Pfam" id="PF00069">
    <property type="entry name" value="Pkinase"/>
    <property type="match status" value="1"/>
</dbReference>
<evidence type="ECO:0000256" key="4">
    <source>
        <dbReference type="ARBA" id="ARBA00022679"/>
    </source>
</evidence>
<evidence type="ECO:0000256" key="12">
    <source>
        <dbReference type="ARBA" id="ARBA00048679"/>
    </source>
</evidence>
<proteinExistence type="predicted"/>
<feature type="domain" description="Protein kinase" evidence="14">
    <location>
        <begin position="34"/>
        <end position="302"/>
    </location>
</feature>
<organism evidence="15 16">
    <name type="scientific">Phormidium pseudopriestleyi FRX01</name>
    <dbReference type="NCBI Taxonomy" id="1759528"/>
    <lineage>
        <taxon>Bacteria</taxon>
        <taxon>Bacillati</taxon>
        <taxon>Cyanobacteriota</taxon>
        <taxon>Cyanophyceae</taxon>
        <taxon>Oscillatoriophycideae</taxon>
        <taxon>Oscillatoriales</taxon>
        <taxon>Oscillatoriaceae</taxon>
        <taxon>Phormidium</taxon>
    </lineage>
</organism>
<accession>A0ABS3FU33</accession>
<evidence type="ECO:0000313" key="16">
    <source>
        <dbReference type="Proteomes" id="UP000664844"/>
    </source>
</evidence>
<dbReference type="PANTHER" id="PTHR24363">
    <property type="entry name" value="SERINE/THREONINE PROTEIN KINASE"/>
    <property type="match status" value="1"/>
</dbReference>
<comment type="caution">
    <text evidence="15">The sequence shown here is derived from an EMBL/GenBank/DDBJ whole genome shotgun (WGS) entry which is preliminary data.</text>
</comment>
<dbReference type="SUPFAM" id="SSF56112">
    <property type="entry name" value="Protein kinase-like (PK-like)"/>
    <property type="match status" value="1"/>
</dbReference>
<keyword evidence="6" id="KW-0547">Nucleotide-binding</keyword>
<protein>
    <recommendedName>
        <fullName evidence="2">non-specific serine/threonine protein kinase</fullName>
        <ecNumber evidence="2">2.7.11.1</ecNumber>
    </recommendedName>
</protein>
<dbReference type="PANTHER" id="PTHR24363:SF0">
    <property type="entry name" value="SERINE_THREONINE KINASE LIKE DOMAIN CONTAINING 1"/>
    <property type="match status" value="1"/>
</dbReference>
<gene>
    <name evidence="15" type="ORF">J0895_16365</name>
</gene>
<evidence type="ECO:0000256" key="7">
    <source>
        <dbReference type="ARBA" id="ARBA00022777"/>
    </source>
</evidence>
<keyword evidence="8" id="KW-0067">ATP-binding</keyword>
<keyword evidence="10 13" id="KW-0472">Membrane</keyword>
<evidence type="ECO:0000259" key="14">
    <source>
        <dbReference type="PROSITE" id="PS50011"/>
    </source>
</evidence>
<dbReference type="InterPro" id="IPR011009">
    <property type="entry name" value="Kinase-like_dom_sf"/>
</dbReference>
<dbReference type="PROSITE" id="PS50011">
    <property type="entry name" value="PROTEIN_KINASE_DOM"/>
    <property type="match status" value="1"/>
</dbReference>
<dbReference type="GO" id="GO:0016301">
    <property type="term" value="F:kinase activity"/>
    <property type="evidence" value="ECO:0007669"/>
    <property type="project" value="UniProtKB-KW"/>
</dbReference>
<comment type="catalytic activity">
    <reaction evidence="11">
        <text>L-threonyl-[protein] + ATP = O-phospho-L-threonyl-[protein] + ADP + H(+)</text>
        <dbReference type="Rhea" id="RHEA:46608"/>
        <dbReference type="Rhea" id="RHEA-COMP:11060"/>
        <dbReference type="Rhea" id="RHEA-COMP:11605"/>
        <dbReference type="ChEBI" id="CHEBI:15378"/>
        <dbReference type="ChEBI" id="CHEBI:30013"/>
        <dbReference type="ChEBI" id="CHEBI:30616"/>
        <dbReference type="ChEBI" id="CHEBI:61977"/>
        <dbReference type="ChEBI" id="CHEBI:456216"/>
        <dbReference type="EC" id="2.7.11.1"/>
    </reaction>
</comment>
<dbReference type="InterPro" id="IPR007829">
    <property type="entry name" value="TM2"/>
</dbReference>
<sequence length="483" mass="53877">MSFCLNPQCQKPQNQDGAQYCANCGARLRLGDRYRAIQAIAAGGFGRTFLAIDEYKPSKPRCVIKQFHPDAQIKSNSSPKASQLFRQEAIQLEQLGQHPQIPDLLATFEQEGRQYLVQEFIEGQHLADELALCGPFTDSQIRQLLNNLLPVLQYVHDRQVIHRDIKPENIIRRRSNGQLILVDFGSAKAVTGTSIGRSGTVIGSAGYAAPEQAIGKPTFASDIYSLGITCIHLMTQIEPFELFDPREGTWVWPDYLVNNPVSDSLRQVLDKMLQQPLSRRYSSVTQVLADLNRTVVPPKPALTPPKNALSSVEELGEQMSRLQQEKSVRLGVSYLLWMGGFLGVGGLHRFYNGKYVTGVLWFCTWNLFWMGQIVDGFIMPGMVDKYQDKMRKRLGISPMGVPLAPQNSISQTVNLQTQDQLMIALVRAAQARGGHLSVTQAVMDTNRSFSEVEQALTKMVSAGYVSVENDPVTGVVIYRFNEL</sequence>
<keyword evidence="5 13" id="KW-0812">Transmembrane</keyword>
<dbReference type="EC" id="2.7.11.1" evidence="2"/>
<keyword evidence="3" id="KW-0723">Serine/threonine-protein kinase</keyword>
<evidence type="ECO:0000256" key="3">
    <source>
        <dbReference type="ARBA" id="ARBA00022527"/>
    </source>
</evidence>
<evidence type="ECO:0000313" key="15">
    <source>
        <dbReference type="EMBL" id="MBO0350641.1"/>
    </source>
</evidence>
<name>A0ABS3FU33_9CYAN</name>
<evidence type="ECO:0000256" key="1">
    <source>
        <dbReference type="ARBA" id="ARBA00004141"/>
    </source>
</evidence>
<feature type="transmembrane region" description="Helical" evidence="13">
    <location>
        <begin position="328"/>
        <end position="347"/>
    </location>
</feature>
<dbReference type="SMART" id="SM00220">
    <property type="entry name" value="S_TKc"/>
    <property type="match status" value="1"/>
</dbReference>
<keyword evidence="9 13" id="KW-1133">Transmembrane helix</keyword>
<dbReference type="NCBIfam" id="NF045510">
    <property type="entry name" value="4Cys_prefix_kin"/>
    <property type="match status" value="1"/>
</dbReference>
<keyword evidence="4" id="KW-0808">Transferase</keyword>
<comment type="catalytic activity">
    <reaction evidence="12">
        <text>L-seryl-[protein] + ATP = O-phospho-L-seryl-[protein] + ADP + H(+)</text>
        <dbReference type="Rhea" id="RHEA:17989"/>
        <dbReference type="Rhea" id="RHEA-COMP:9863"/>
        <dbReference type="Rhea" id="RHEA-COMP:11604"/>
        <dbReference type="ChEBI" id="CHEBI:15378"/>
        <dbReference type="ChEBI" id="CHEBI:29999"/>
        <dbReference type="ChEBI" id="CHEBI:30616"/>
        <dbReference type="ChEBI" id="CHEBI:83421"/>
        <dbReference type="ChEBI" id="CHEBI:456216"/>
        <dbReference type="EC" id="2.7.11.1"/>
    </reaction>
</comment>
<dbReference type="Gene3D" id="1.10.510.10">
    <property type="entry name" value="Transferase(Phosphotransferase) domain 1"/>
    <property type="match status" value="1"/>
</dbReference>
<feature type="transmembrane region" description="Helical" evidence="13">
    <location>
        <begin position="359"/>
        <end position="383"/>
    </location>
</feature>
<evidence type="ECO:0000256" key="2">
    <source>
        <dbReference type="ARBA" id="ARBA00012513"/>
    </source>
</evidence>